<feature type="compositionally biased region" description="Basic and acidic residues" evidence="1">
    <location>
        <begin position="165"/>
        <end position="185"/>
    </location>
</feature>
<keyword evidence="3" id="KW-1185">Reference proteome</keyword>
<feature type="compositionally biased region" description="Polar residues" evidence="1">
    <location>
        <begin position="223"/>
        <end position="249"/>
    </location>
</feature>
<organism evidence="2 3">
    <name type="scientific">Coprinopsis cinerea (strain Okayama-7 / 130 / ATCC MYA-4618 / FGSC 9003)</name>
    <name type="common">Inky cap fungus</name>
    <name type="synonym">Hormographiella aspergillata</name>
    <dbReference type="NCBI Taxonomy" id="240176"/>
    <lineage>
        <taxon>Eukaryota</taxon>
        <taxon>Fungi</taxon>
        <taxon>Dikarya</taxon>
        <taxon>Basidiomycota</taxon>
        <taxon>Agaricomycotina</taxon>
        <taxon>Agaricomycetes</taxon>
        <taxon>Agaricomycetidae</taxon>
        <taxon>Agaricales</taxon>
        <taxon>Agaricineae</taxon>
        <taxon>Psathyrellaceae</taxon>
        <taxon>Coprinopsis</taxon>
    </lineage>
</organism>
<dbReference type="VEuPathDB" id="FungiDB:CC1G_05700"/>
<feature type="compositionally biased region" description="Basic and acidic residues" evidence="1">
    <location>
        <begin position="435"/>
        <end position="448"/>
    </location>
</feature>
<evidence type="ECO:0000313" key="3">
    <source>
        <dbReference type="Proteomes" id="UP000001861"/>
    </source>
</evidence>
<evidence type="ECO:0000256" key="1">
    <source>
        <dbReference type="SAM" id="MobiDB-lite"/>
    </source>
</evidence>
<proteinExistence type="predicted"/>
<sequence>MRVLLHDTQMNLEKFSGHVEALISNVKETSQELRKTSSTFEQEHDKLLGDIIDLVNRSQKQLQSSIGSPAQSAALDAFMNKVELRLESLDQRLDAMQAFNQTHSQALQTQIQAIQNLQAQQNLILNAVTPLLPLLQSLPPRLAPSTSLANPSQTQRTDASSQTIIEKRQPSYHQETLRKRQRVDSDIQEISPPKPLPGSAQKKRRIESPRSVQKPSLELTQRLFPSSSPDLIKYSTDSEGPSTKPQVNERSAPLVTPRRPLQDLFPFPPGSNQRSVSKRPMPPSSTRLVGPGKSATPGPSRVGAEESRAALARRPLIKPLAIAPLAFSSTSKTPVHISNFTPKPVTPSLRNAVAGEGRALKIAQTPQVLKNERMTSQAAKNTTMPPPAGMVSLSRSSTITTATATKPTSNTPRFGPEANKPLLLRAPTNNGPRPLQERMKEPVREGRRFIPLVDTDDEDDSD</sequence>
<feature type="region of interest" description="Disordered" evidence="1">
    <location>
        <begin position="143"/>
        <end position="303"/>
    </location>
</feature>
<reference evidence="2 3" key="1">
    <citation type="journal article" date="2010" name="Proc. Natl. Acad. Sci. U.S.A.">
        <title>Insights into evolution of multicellular fungi from the assembled chromosomes of the mushroom Coprinopsis cinerea (Coprinus cinereus).</title>
        <authorList>
            <person name="Stajich J.E."/>
            <person name="Wilke S.K."/>
            <person name="Ahren D."/>
            <person name="Au C.H."/>
            <person name="Birren B.W."/>
            <person name="Borodovsky M."/>
            <person name="Burns C."/>
            <person name="Canback B."/>
            <person name="Casselton L.A."/>
            <person name="Cheng C.K."/>
            <person name="Deng J."/>
            <person name="Dietrich F.S."/>
            <person name="Fargo D.C."/>
            <person name="Farman M.L."/>
            <person name="Gathman A.C."/>
            <person name="Goldberg J."/>
            <person name="Guigo R."/>
            <person name="Hoegger P.J."/>
            <person name="Hooker J.B."/>
            <person name="Huggins A."/>
            <person name="James T.Y."/>
            <person name="Kamada T."/>
            <person name="Kilaru S."/>
            <person name="Kodira C."/>
            <person name="Kues U."/>
            <person name="Kupfer D."/>
            <person name="Kwan H.S."/>
            <person name="Lomsadze A."/>
            <person name="Li W."/>
            <person name="Lilly W.W."/>
            <person name="Ma L.J."/>
            <person name="Mackey A.J."/>
            <person name="Manning G."/>
            <person name="Martin F."/>
            <person name="Muraguchi H."/>
            <person name="Natvig D.O."/>
            <person name="Palmerini H."/>
            <person name="Ramesh M.A."/>
            <person name="Rehmeyer C.J."/>
            <person name="Roe B.A."/>
            <person name="Shenoy N."/>
            <person name="Stanke M."/>
            <person name="Ter-Hovhannisyan V."/>
            <person name="Tunlid A."/>
            <person name="Velagapudi R."/>
            <person name="Vision T.J."/>
            <person name="Zeng Q."/>
            <person name="Zolan M.E."/>
            <person name="Pukkila P.J."/>
        </authorList>
    </citation>
    <scope>NUCLEOTIDE SEQUENCE [LARGE SCALE GENOMIC DNA]</scope>
    <source>
        <strain evidence="3">Okayama-7 / 130 / ATCC MYA-4618 / FGSC 9003</strain>
    </source>
</reference>
<accession>A8N9X3</accession>
<name>A8N9X3_COPC7</name>
<dbReference type="AlphaFoldDB" id="A8N9X3"/>
<dbReference type="EMBL" id="AACS02000007">
    <property type="protein sequence ID" value="EAU90162.2"/>
    <property type="molecule type" value="Genomic_DNA"/>
</dbReference>
<dbReference type="OrthoDB" id="3270311at2759"/>
<gene>
    <name evidence="2" type="ORF">CC1G_05700</name>
</gene>
<evidence type="ECO:0000313" key="2">
    <source>
        <dbReference type="EMBL" id="EAU90162.2"/>
    </source>
</evidence>
<feature type="compositionally biased region" description="Low complexity" evidence="1">
    <location>
        <begin position="402"/>
        <end position="411"/>
    </location>
</feature>
<feature type="region of interest" description="Disordered" evidence="1">
    <location>
        <begin position="402"/>
        <end position="462"/>
    </location>
</feature>
<dbReference type="InParanoid" id="A8N9X3"/>
<comment type="caution">
    <text evidence="2">The sequence shown here is derived from an EMBL/GenBank/DDBJ whole genome shotgun (WGS) entry which is preliminary data.</text>
</comment>
<dbReference type="RefSeq" id="XP_001831629.2">
    <property type="nucleotide sequence ID" value="XM_001831577.2"/>
</dbReference>
<dbReference type="Proteomes" id="UP000001861">
    <property type="component" value="Unassembled WGS sequence"/>
</dbReference>
<protein>
    <submittedName>
        <fullName evidence="2">Basidiospore development protein</fullName>
    </submittedName>
</protein>
<dbReference type="eggNOG" id="ENOG502SQQ4">
    <property type="taxonomic scope" value="Eukaryota"/>
</dbReference>
<feature type="compositionally biased region" description="Polar residues" evidence="1">
    <location>
        <begin position="145"/>
        <end position="164"/>
    </location>
</feature>
<dbReference type="HOGENOM" id="CLU_563907_0_0_1"/>
<dbReference type="GeneID" id="6008103"/>
<dbReference type="KEGG" id="cci:CC1G_05700"/>